<organism evidence="1">
    <name type="scientific">viral metagenome</name>
    <dbReference type="NCBI Taxonomy" id="1070528"/>
    <lineage>
        <taxon>unclassified sequences</taxon>
        <taxon>metagenomes</taxon>
        <taxon>organismal metagenomes</taxon>
    </lineage>
</organism>
<proteinExistence type="predicted"/>
<evidence type="ECO:0008006" key="2">
    <source>
        <dbReference type="Google" id="ProtNLM"/>
    </source>
</evidence>
<dbReference type="AlphaFoldDB" id="A0A6C0D6X2"/>
<dbReference type="InterPro" id="IPR021234">
    <property type="entry name" value="DUF2827"/>
</dbReference>
<reference evidence="1" key="1">
    <citation type="journal article" date="2020" name="Nature">
        <title>Giant virus diversity and host interactions through global metagenomics.</title>
        <authorList>
            <person name="Schulz F."/>
            <person name="Roux S."/>
            <person name="Paez-Espino D."/>
            <person name="Jungbluth S."/>
            <person name="Walsh D.A."/>
            <person name="Denef V.J."/>
            <person name="McMahon K.D."/>
            <person name="Konstantinidis K.T."/>
            <person name="Eloe-Fadrosh E.A."/>
            <person name="Kyrpides N.C."/>
            <person name="Woyke T."/>
        </authorList>
    </citation>
    <scope>NUCLEOTIDE SEQUENCE</scope>
    <source>
        <strain evidence="1">GVMAG-M-3300023174-129</strain>
    </source>
</reference>
<protein>
    <recommendedName>
        <fullName evidence="2">Glycosyltransferase</fullName>
    </recommendedName>
</protein>
<dbReference type="Pfam" id="PF10933">
    <property type="entry name" value="DUF2827"/>
    <property type="match status" value="1"/>
</dbReference>
<evidence type="ECO:0000313" key="1">
    <source>
        <dbReference type="EMBL" id="QHT12518.1"/>
    </source>
</evidence>
<dbReference type="EMBL" id="MN739547">
    <property type="protein sequence ID" value="QHT12518.1"/>
    <property type="molecule type" value="Genomic_DNA"/>
</dbReference>
<name>A0A6C0D6X2_9ZZZZ</name>
<sequence length="395" mass="46288">MPKYPGYTECDESLILKETPFAKLSSDPIYKRKIVLLATAAITDNNVFSNGLFQNVYVLYKMFESMGMCPILIVNEKPKSLDNIPHMIKTTRMMVAEELLKQPIPVFAYIEIGMSIDPVVRKFLRMIGAKSYKLYLGNILNIDIETPMFYPSTNFAHHVIGELDEVWVSPHYKQHDEYACYLNHTDPKVQRNTTVPYVWDPCFISNTTKHIKWRPRIGSEKETYIISEPNISFQKSSLIPILALEHYYRKTKNDINIIVVNGERLLMNPYFKDAIFDTLDIVKDNKISMIGRSDIQKTMEIYPYATFFLHQLNNEYNYMTLELLHNNYPVLHNADSWKEYGYYYKGSSLDSAYEQIKKTYNHETNLELYKAHAMTLIWTHSPYNPSVQERWSKIL</sequence>
<accession>A0A6C0D6X2</accession>